<dbReference type="OrthoDB" id="462297at2"/>
<comment type="caution">
    <text evidence="2">The sequence shown here is derived from an EMBL/GenBank/DDBJ whole genome shotgun (WGS) entry which is preliminary data.</text>
</comment>
<name>A0A7Z9C3F9_9CYAN</name>
<keyword evidence="3" id="KW-1185">Reference proteome</keyword>
<dbReference type="RefSeq" id="WP_083626454.1">
    <property type="nucleotide sequence ID" value="NZ_LR734883.1"/>
</dbReference>
<proteinExistence type="predicted"/>
<feature type="transmembrane region" description="Helical" evidence="1">
    <location>
        <begin position="101"/>
        <end position="121"/>
    </location>
</feature>
<sequence>MANNKLETRYQKVFDLVYPQIKDQKNGVLYKVIHILLEARESEASEICNDLDIKDNASLDDDENVVVYLIDKPNAIPLQSSHDNWLKEKFRVFMNPNLGKIAWIVIIACFLVGVPVCIQYINKRKQKLTGNTTKLPPNSPSSQELPPITAALCLVVQASVFIDLKNKHPNALEDNRLSCYDVKMLIDYSSHFLCIGLEDVASIEEHLEITREEITNDSNQEVYIRIHIDKGQNLIGKQVPYILKRDLPSDGQRIIQRYNCLKNLSGLEHFNHI</sequence>
<gene>
    <name evidence="2" type="ORF">PL8927_830295</name>
</gene>
<reference evidence="2" key="1">
    <citation type="submission" date="2019-10" db="EMBL/GenBank/DDBJ databases">
        <authorList>
            <consortium name="Genoscope - CEA"/>
            <person name="William W."/>
        </authorList>
    </citation>
    <scope>NUCLEOTIDE SEQUENCE [LARGE SCALE GENOMIC DNA]</scope>
    <source>
        <strain evidence="2">BBR_PRJEB10992</strain>
    </source>
</reference>
<dbReference type="AlphaFoldDB" id="A0A7Z9C3F9"/>
<keyword evidence="1" id="KW-1133">Transmembrane helix</keyword>
<accession>A0A7Z9C3F9</accession>
<evidence type="ECO:0000313" key="3">
    <source>
        <dbReference type="Proteomes" id="UP000184550"/>
    </source>
</evidence>
<evidence type="ECO:0000256" key="1">
    <source>
        <dbReference type="SAM" id="Phobius"/>
    </source>
</evidence>
<evidence type="ECO:0000313" key="2">
    <source>
        <dbReference type="EMBL" id="VXD25067.1"/>
    </source>
</evidence>
<dbReference type="Proteomes" id="UP000184550">
    <property type="component" value="Unassembled WGS sequence"/>
</dbReference>
<organism evidence="2 3">
    <name type="scientific">Planktothrix serta PCC 8927</name>
    <dbReference type="NCBI Taxonomy" id="671068"/>
    <lineage>
        <taxon>Bacteria</taxon>
        <taxon>Bacillati</taxon>
        <taxon>Cyanobacteriota</taxon>
        <taxon>Cyanophyceae</taxon>
        <taxon>Oscillatoriophycideae</taxon>
        <taxon>Oscillatoriales</taxon>
        <taxon>Microcoleaceae</taxon>
        <taxon>Planktothrix</taxon>
    </lineage>
</organism>
<keyword evidence="1" id="KW-0472">Membrane</keyword>
<protein>
    <submittedName>
        <fullName evidence="2">Uncharacterized protein</fullName>
    </submittedName>
</protein>
<keyword evidence="1" id="KW-0812">Transmembrane</keyword>
<dbReference type="EMBL" id="CZCU02000161">
    <property type="protein sequence ID" value="VXD25067.1"/>
    <property type="molecule type" value="Genomic_DNA"/>
</dbReference>